<feature type="region of interest" description="Disordered" evidence="4">
    <location>
        <begin position="266"/>
        <end position="300"/>
    </location>
</feature>
<keyword evidence="2" id="KW-0689">Ribosomal protein</keyword>
<dbReference type="InterPro" id="IPR022666">
    <property type="entry name" value="Ribosomal_uL2_RNA-bd_dom"/>
</dbReference>
<dbReference type="InterPro" id="IPR002171">
    <property type="entry name" value="Ribosomal_uL2"/>
</dbReference>
<dbReference type="Gene3D" id="2.40.50.140">
    <property type="entry name" value="Nucleic acid-binding proteins"/>
    <property type="match status" value="1"/>
</dbReference>
<dbReference type="InterPro" id="IPR014722">
    <property type="entry name" value="Rib_uL2_dom2"/>
</dbReference>
<dbReference type="Proteomes" id="UP000838756">
    <property type="component" value="Unassembled WGS sequence"/>
</dbReference>
<dbReference type="InterPro" id="IPR012340">
    <property type="entry name" value="NA-bd_OB-fold"/>
</dbReference>
<evidence type="ECO:0000313" key="7">
    <source>
        <dbReference type="EMBL" id="CAH2267275.1"/>
    </source>
</evidence>
<protein>
    <submittedName>
        <fullName evidence="7">Jg14742 protein</fullName>
    </submittedName>
</protein>
<gene>
    <name evidence="7" type="primary">jg14742</name>
    <name evidence="7" type="ORF">PAEG_LOCUS25834</name>
</gene>
<keyword evidence="8" id="KW-1185">Reference proteome</keyword>
<dbReference type="PANTHER" id="PTHR13691">
    <property type="entry name" value="RIBOSOMAL PROTEIN L2"/>
    <property type="match status" value="1"/>
</dbReference>
<dbReference type="FunFam" id="2.40.50.140:FF:000157">
    <property type="entry name" value="39S ribosomal protein L2, mitochondrial"/>
    <property type="match status" value="1"/>
</dbReference>
<accession>A0A8S4SNM3</accession>
<evidence type="ECO:0000259" key="5">
    <source>
        <dbReference type="SMART" id="SM01382"/>
    </source>
</evidence>
<sequence length="324" mass="35958">MLCLQIVAAGANGYVTKKSKNRNTGNLLIINAQKPSTHTLKIRIIKQRKAVQVTAVRYASKPRLVKPKPGYGISYRRIVHFPEEYTVKPLEVTNLAGRDPDSGRIVAKGIGGGIKHKYHWIAWIRDGPTEGPPQEEKVIQIIDCGCRTAHVALVAVGDKVKYILATENMKAGDIIKTSRNLPRIPVRANEGDAYLLGALPLGTIVHCIEKEPGQGGVYIHAAGTYGTILRKQDDRIVIQMPSKRLFSFDEHCMAVVGRLSNVDHGSTPIGSPQRNRWLGNRPRSGLWKRKDGRHGRKIRPPKPVKEIHARKKFPLPAIVMTMTP</sequence>
<feature type="domain" description="Large ribosomal subunit protein uL2 C-terminal" evidence="5">
    <location>
        <begin position="188"/>
        <end position="303"/>
    </location>
</feature>
<dbReference type="PANTHER" id="PTHR13691:SF73">
    <property type="entry name" value="LARGE RIBOSOMAL SUBUNIT PROTEIN UL2M"/>
    <property type="match status" value="1"/>
</dbReference>
<dbReference type="AlphaFoldDB" id="A0A8S4SNM3"/>
<dbReference type="SMART" id="SM01382">
    <property type="entry name" value="Ribosomal_L2_C"/>
    <property type="match status" value="1"/>
</dbReference>
<comment type="similarity">
    <text evidence="1">Belongs to the universal ribosomal protein uL2 family.</text>
</comment>
<dbReference type="OrthoDB" id="268576at2759"/>
<dbReference type="InterPro" id="IPR008991">
    <property type="entry name" value="Translation_prot_SH3-like_sf"/>
</dbReference>
<name>A0A8S4SNM3_9NEOP</name>
<dbReference type="EMBL" id="CAKXAJ010026349">
    <property type="protein sequence ID" value="CAH2267275.1"/>
    <property type="molecule type" value="Genomic_DNA"/>
</dbReference>
<evidence type="ECO:0000256" key="3">
    <source>
        <dbReference type="ARBA" id="ARBA00023274"/>
    </source>
</evidence>
<evidence type="ECO:0000256" key="2">
    <source>
        <dbReference type="ARBA" id="ARBA00022980"/>
    </source>
</evidence>
<dbReference type="GO" id="GO:0003723">
    <property type="term" value="F:RNA binding"/>
    <property type="evidence" value="ECO:0007669"/>
    <property type="project" value="TreeGrafter"/>
</dbReference>
<dbReference type="SUPFAM" id="SSF50249">
    <property type="entry name" value="Nucleic acid-binding proteins"/>
    <property type="match status" value="1"/>
</dbReference>
<comment type="caution">
    <text evidence="7">The sequence shown here is derived from an EMBL/GenBank/DDBJ whole genome shotgun (WGS) entry which is preliminary data.</text>
</comment>
<feature type="domain" description="Large ribosomal subunit protein uL2 RNA-binding" evidence="6">
    <location>
        <begin position="97"/>
        <end position="177"/>
    </location>
</feature>
<dbReference type="SUPFAM" id="SSF50104">
    <property type="entry name" value="Translation proteins SH3-like domain"/>
    <property type="match status" value="1"/>
</dbReference>
<dbReference type="SMART" id="SM01383">
    <property type="entry name" value="Ribosomal_L2"/>
    <property type="match status" value="1"/>
</dbReference>
<reference evidence="7" key="1">
    <citation type="submission" date="2022-03" db="EMBL/GenBank/DDBJ databases">
        <authorList>
            <person name="Lindestad O."/>
        </authorList>
    </citation>
    <scope>NUCLEOTIDE SEQUENCE</scope>
</reference>
<evidence type="ECO:0000259" key="6">
    <source>
        <dbReference type="SMART" id="SM01383"/>
    </source>
</evidence>
<proteinExistence type="inferred from homology"/>
<dbReference type="Gene3D" id="2.30.30.30">
    <property type="match status" value="1"/>
</dbReference>
<dbReference type="GO" id="GO:0005762">
    <property type="term" value="C:mitochondrial large ribosomal subunit"/>
    <property type="evidence" value="ECO:0007669"/>
    <property type="project" value="TreeGrafter"/>
</dbReference>
<keyword evidence="3" id="KW-0687">Ribonucleoprotein</keyword>
<dbReference type="GO" id="GO:0003735">
    <property type="term" value="F:structural constituent of ribosome"/>
    <property type="evidence" value="ECO:0007669"/>
    <property type="project" value="InterPro"/>
</dbReference>
<dbReference type="Pfam" id="PF03947">
    <property type="entry name" value="Ribosomal_L2_C"/>
    <property type="match status" value="1"/>
</dbReference>
<dbReference type="InterPro" id="IPR022669">
    <property type="entry name" value="Ribosomal_uL2_C"/>
</dbReference>
<feature type="compositionally biased region" description="Basic residues" evidence="4">
    <location>
        <begin position="286"/>
        <end position="300"/>
    </location>
</feature>
<dbReference type="Pfam" id="PF00181">
    <property type="entry name" value="Ribosomal_L2_N"/>
    <property type="match status" value="1"/>
</dbReference>
<evidence type="ECO:0000256" key="1">
    <source>
        <dbReference type="ARBA" id="ARBA00005636"/>
    </source>
</evidence>
<evidence type="ECO:0000256" key="4">
    <source>
        <dbReference type="SAM" id="MobiDB-lite"/>
    </source>
</evidence>
<dbReference type="GO" id="GO:0032543">
    <property type="term" value="P:mitochondrial translation"/>
    <property type="evidence" value="ECO:0007669"/>
    <property type="project" value="TreeGrafter"/>
</dbReference>
<organism evidence="7 8">
    <name type="scientific">Pararge aegeria aegeria</name>
    <dbReference type="NCBI Taxonomy" id="348720"/>
    <lineage>
        <taxon>Eukaryota</taxon>
        <taxon>Metazoa</taxon>
        <taxon>Ecdysozoa</taxon>
        <taxon>Arthropoda</taxon>
        <taxon>Hexapoda</taxon>
        <taxon>Insecta</taxon>
        <taxon>Pterygota</taxon>
        <taxon>Neoptera</taxon>
        <taxon>Endopterygota</taxon>
        <taxon>Lepidoptera</taxon>
        <taxon>Glossata</taxon>
        <taxon>Ditrysia</taxon>
        <taxon>Papilionoidea</taxon>
        <taxon>Nymphalidae</taxon>
        <taxon>Satyrinae</taxon>
        <taxon>Satyrini</taxon>
        <taxon>Parargina</taxon>
        <taxon>Pararge</taxon>
    </lineage>
</organism>
<evidence type="ECO:0000313" key="8">
    <source>
        <dbReference type="Proteomes" id="UP000838756"/>
    </source>
</evidence>